<dbReference type="Gene3D" id="3.30.720.100">
    <property type="match status" value="1"/>
</dbReference>
<accession>A0A0M2SL01</accession>
<dbReference type="AlphaFoldDB" id="A0A0M2SL01"/>
<dbReference type="EMBL" id="LAYZ01000002">
    <property type="protein sequence ID" value="KKK34908.1"/>
    <property type="molecule type" value="Genomic_DNA"/>
</dbReference>
<dbReference type="RefSeq" id="WP_046513288.1">
    <property type="nucleotide sequence ID" value="NZ_LAYZ01000002.1"/>
</dbReference>
<dbReference type="Pfam" id="PF06983">
    <property type="entry name" value="3-dmu-9_3-mt"/>
    <property type="match status" value="2"/>
</dbReference>
<dbReference type="Proteomes" id="UP000034287">
    <property type="component" value="Unassembled WGS sequence"/>
</dbReference>
<reference evidence="2 3" key="1">
    <citation type="submission" date="2015-04" db="EMBL/GenBank/DDBJ databases">
        <title>Taxonomic description and genome sequence of Salinicoccus sediminis sp. nov., a novel hyper halotolerant bacterium isolated from marine sediment.</title>
        <authorList>
            <person name="Mathan Kumar R."/>
            <person name="Kaur G."/>
            <person name="Kumar N."/>
            <person name="Kumar A."/>
            <person name="Singh N.K."/>
            <person name="Kaur N."/>
            <person name="Mayilraj S."/>
        </authorList>
    </citation>
    <scope>NUCLEOTIDE SEQUENCE [LARGE SCALE GENOMIC DNA]</scope>
    <source>
        <strain evidence="2 3">SV-16</strain>
    </source>
</reference>
<comment type="caution">
    <text evidence="2">The sequence shown here is derived from an EMBL/GenBank/DDBJ whole genome shotgun (WGS) entry which is preliminary data.</text>
</comment>
<dbReference type="InterPro" id="IPR028973">
    <property type="entry name" value="PhnB-like"/>
</dbReference>
<evidence type="ECO:0000259" key="1">
    <source>
        <dbReference type="Pfam" id="PF06983"/>
    </source>
</evidence>
<keyword evidence="2" id="KW-0489">Methyltransferase</keyword>
<dbReference type="GO" id="GO:0032259">
    <property type="term" value="P:methylation"/>
    <property type="evidence" value="ECO:0007669"/>
    <property type="project" value="UniProtKB-KW"/>
</dbReference>
<gene>
    <name evidence="2" type="ORF">WN59_04445</name>
</gene>
<evidence type="ECO:0000313" key="3">
    <source>
        <dbReference type="Proteomes" id="UP000034287"/>
    </source>
</evidence>
<dbReference type="Gene3D" id="3.30.720.110">
    <property type="match status" value="1"/>
</dbReference>
<dbReference type="STRING" id="1432562.WN59_04445"/>
<keyword evidence="2" id="KW-0830">Ubiquinone</keyword>
<dbReference type="OrthoDB" id="9806473at2"/>
<feature type="domain" description="PhnB-like" evidence="1">
    <location>
        <begin position="137"/>
        <end position="255"/>
    </location>
</feature>
<dbReference type="PANTHER" id="PTHR33990">
    <property type="entry name" value="PROTEIN YJDN-RELATED"/>
    <property type="match status" value="1"/>
</dbReference>
<organism evidence="2 3">
    <name type="scientific">Salinicoccus sediminis</name>
    <dbReference type="NCBI Taxonomy" id="1432562"/>
    <lineage>
        <taxon>Bacteria</taxon>
        <taxon>Bacillati</taxon>
        <taxon>Bacillota</taxon>
        <taxon>Bacilli</taxon>
        <taxon>Bacillales</taxon>
        <taxon>Staphylococcaceae</taxon>
        <taxon>Salinicoccus</taxon>
    </lineage>
</organism>
<dbReference type="InterPro" id="IPR029068">
    <property type="entry name" value="Glyas_Bleomycin-R_OHBP_Dase"/>
</dbReference>
<keyword evidence="2" id="KW-0808">Transferase</keyword>
<dbReference type="SUPFAM" id="SSF54593">
    <property type="entry name" value="Glyoxalase/Bleomycin resistance protein/Dihydroxybiphenyl dioxygenase"/>
    <property type="match status" value="2"/>
</dbReference>
<dbReference type="CDD" id="cd06588">
    <property type="entry name" value="PhnB_like"/>
    <property type="match status" value="2"/>
</dbReference>
<evidence type="ECO:0000313" key="2">
    <source>
        <dbReference type="EMBL" id="KKK34908.1"/>
    </source>
</evidence>
<keyword evidence="3" id="KW-1185">Reference proteome</keyword>
<name>A0A0M2SL01_9STAP</name>
<protein>
    <submittedName>
        <fullName evidence="2">3-demethylubiquinone-9 3-methyltransferase</fullName>
    </submittedName>
</protein>
<proteinExistence type="predicted"/>
<dbReference type="Gene3D" id="3.10.180.10">
    <property type="entry name" value="2,3-Dihydroxybiphenyl 1,2-Dioxygenase, domain 1"/>
    <property type="match status" value="1"/>
</dbReference>
<sequence>MNYQRIVPHLWFDDEAEEAMAFYTEVFPESKHIHTCVFPDTPSGDAEQITFELMGYRFMGINAGPYFTKNPAISFLVTYAPIELEQMEAVWEKLLEDGKALMPFQSYPFSEKYGWVQDKYGVSWQFLMTDEAQAGRMIPTFMFINDNLGKAGEALEFYTNIFKGSKTDGVYNYPDGMEPNLPSHVMHGEFELENQHFSIMDSAEQHDFNFNEGISLMINAENQDEIDYYWEKLSAVPEAEECGWIKDRYGVSWQILPKVMDDMAEHGTPEQIERLTAAFLRMKKFDIAELERAFEGIKEN</sequence>
<dbReference type="PATRIC" id="fig|1432562.3.peg.868"/>
<dbReference type="GO" id="GO:0008168">
    <property type="term" value="F:methyltransferase activity"/>
    <property type="evidence" value="ECO:0007669"/>
    <property type="project" value="UniProtKB-KW"/>
</dbReference>
<feature type="domain" description="PhnB-like" evidence="1">
    <location>
        <begin position="4"/>
        <end position="126"/>
    </location>
</feature>